<evidence type="ECO:0000256" key="1">
    <source>
        <dbReference type="SAM" id="Coils"/>
    </source>
</evidence>
<reference evidence="3 4" key="1">
    <citation type="journal article" date="2019" name="Syst. Appl. Microbiol.">
        <title>Polyphasic characterization of two novel Lactobacillus spp. isolated from blown salami packages: Description of Lactobacillus halodurans sp. nov. and Lactobacillus salsicarnum sp. nov.</title>
        <authorList>
            <person name="Schuster J.A."/>
            <person name="Klingl A."/>
            <person name="Vogel R.F."/>
            <person name="Ehrmann M.A."/>
        </authorList>
    </citation>
    <scope>NUCLEOTIDE SEQUENCE [LARGE SCALE GENOMIC DNA]</scope>
    <source>
        <strain evidence="3 4">TMW 1.2118</strain>
    </source>
</reference>
<dbReference type="InterPro" id="IPR025280">
    <property type="entry name" value="SNIPE"/>
</dbReference>
<dbReference type="Pfam" id="PF13455">
    <property type="entry name" value="MUG113"/>
    <property type="match status" value="1"/>
</dbReference>
<organism evidence="3 4">
    <name type="scientific">Companilactobacillus mishanensis</name>
    <dbReference type="NCBI Taxonomy" id="2486008"/>
    <lineage>
        <taxon>Bacteria</taxon>
        <taxon>Bacillati</taxon>
        <taxon>Bacillota</taxon>
        <taxon>Bacilli</taxon>
        <taxon>Lactobacillales</taxon>
        <taxon>Lactobacillaceae</taxon>
        <taxon>Companilactobacillus</taxon>
    </lineage>
</organism>
<feature type="coiled-coil region" evidence="1">
    <location>
        <begin position="9"/>
        <end position="96"/>
    </location>
</feature>
<name>A0A5P0ZGE6_9LACO</name>
<evidence type="ECO:0000313" key="4">
    <source>
        <dbReference type="Proteomes" id="UP000380386"/>
    </source>
</evidence>
<dbReference type="Proteomes" id="UP000380386">
    <property type="component" value="Unassembled WGS sequence"/>
</dbReference>
<dbReference type="OrthoDB" id="9811665at2"/>
<gene>
    <name evidence="3" type="ORF">FHL02_03535</name>
</gene>
<protein>
    <submittedName>
        <fullName evidence="3">DUF4041 domain-containing protein</fullName>
    </submittedName>
</protein>
<evidence type="ECO:0000259" key="2">
    <source>
        <dbReference type="SMART" id="SM00974"/>
    </source>
</evidence>
<evidence type="ECO:0000313" key="3">
    <source>
        <dbReference type="EMBL" id="MQS52088.1"/>
    </source>
</evidence>
<dbReference type="InterPro" id="IPR018306">
    <property type="entry name" value="Phage_T5_Orf172_DNA-bd"/>
</dbReference>
<dbReference type="SMART" id="SM00974">
    <property type="entry name" value="T5orf172"/>
    <property type="match status" value="1"/>
</dbReference>
<dbReference type="EMBL" id="VDFM01000003">
    <property type="protein sequence ID" value="MQS52088.1"/>
    <property type="molecule type" value="Genomic_DNA"/>
</dbReference>
<dbReference type="Pfam" id="PF13250">
    <property type="entry name" value="SNIPE"/>
    <property type="match status" value="1"/>
</dbReference>
<sequence length="439" mass="51911">MSLLDIFKINEYKSKIEQLEEKNQKLEEKVALRLSVQQMKPEELNKLIEDKEKIKSDVEIKINELNNDEEQIKENIGLLKTKESQLEDEIVDLDEQVEIESFGIYKPKYDFANSLEYKERLTEVRQNQKQMIKNDSAGIIIDQITFNNSYARGKALQKKNIKQMLRSFNVECEAAINKVTHSNIERIKIRIEKTFDQLNRLNKTNGVEITQRYLNSKMDELSLAFEFAEKKLEEKEAIREQKRREREEKALQRELMVQRKKVEKDLTHFENMQKELELKIQSEKDKETIEKLKKDLEELKENITNANSEKERLDYREQNATAGYVYIISNIGSFGENVVKIGVTRRLEPMERIAELGSASVPFKFDVHALIFSYDAYKLESELHEKFSDARINKINKRKEYFKISIEKIEDVLKEYSDLTIDFQKIPAAIEYRESLQIK</sequence>
<dbReference type="AlphaFoldDB" id="A0A5P0ZGE6"/>
<dbReference type="RefSeq" id="WP_153382404.1">
    <property type="nucleotide sequence ID" value="NZ_VDFM01000003.1"/>
</dbReference>
<comment type="caution">
    <text evidence="3">The sequence shown here is derived from an EMBL/GenBank/DDBJ whole genome shotgun (WGS) entry which is preliminary data.</text>
</comment>
<keyword evidence="1" id="KW-0175">Coiled coil</keyword>
<feature type="domain" description="Bacteriophage T5 Orf172 DNA-binding" evidence="2">
    <location>
        <begin position="333"/>
        <end position="416"/>
    </location>
</feature>
<feature type="coiled-coil region" evidence="1">
    <location>
        <begin position="184"/>
        <end position="316"/>
    </location>
</feature>
<accession>A0A5P0ZGE6</accession>
<proteinExistence type="predicted"/>